<sequence length="100" mass="11401">MYQSTPPFTDLTKDDNEPMKPNVIYVKSMIGELNTNKLKDFIIKEKSLTEAYIHPISLQSCFVSWKIEELGNSDVIAALINSNSNNAWYAVKYDEYVSST</sequence>
<name>A0A1R1X0S1_9FUNG</name>
<comment type="caution">
    <text evidence="1">The sequence shown here is derived from an EMBL/GenBank/DDBJ whole genome shotgun (WGS) entry which is preliminary data.</text>
</comment>
<organism evidence="1 2">
    <name type="scientific">Smittium culicis</name>
    <dbReference type="NCBI Taxonomy" id="133412"/>
    <lineage>
        <taxon>Eukaryota</taxon>
        <taxon>Fungi</taxon>
        <taxon>Fungi incertae sedis</taxon>
        <taxon>Zoopagomycota</taxon>
        <taxon>Kickxellomycotina</taxon>
        <taxon>Harpellomycetes</taxon>
        <taxon>Harpellales</taxon>
        <taxon>Legeriomycetaceae</taxon>
        <taxon>Smittium</taxon>
    </lineage>
</organism>
<gene>
    <name evidence="1" type="ORF">AYI70_g11694</name>
</gene>
<dbReference type="AlphaFoldDB" id="A0A1R1X0S1"/>
<dbReference type="EMBL" id="LSSN01005857">
    <property type="protein sequence ID" value="OMJ08204.1"/>
    <property type="molecule type" value="Genomic_DNA"/>
</dbReference>
<reference evidence="1 2" key="1">
    <citation type="submission" date="2017-01" db="EMBL/GenBank/DDBJ databases">
        <authorList>
            <person name="Mah S.A."/>
            <person name="Swanson W.J."/>
            <person name="Moy G.W."/>
            <person name="Vacquier V.D."/>
        </authorList>
    </citation>
    <scope>NUCLEOTIDE SEQUENCE [LARGE SCALE GENOMIC DNA]</scope>
    <source>
        <strain evidence="1 2">GSMNP</strain>
    </source>
</reference>
<evidence type="ECO:0000313" key="2">
    <source>
        <dbReference type="Proteomes" id="UP000187283"/>
    </source>
</evidence>
<proteinExistence type="predicted"/>
<evidence type="ECO:0000313" key="1">
    <source>
        <dbReference type="EMBL" id="OMJ08204.1"/>
    </source>
</evidence>
<protein>
    <submittedName>
        <fullName evidence="1">Uncharacterized protein</fullName>
    </submittedName>
</protein>
<accession>A0A1R1X0S1</accession>
<keyword evidence="2" id="KW-1185">Reference proteome</keyword>
<dbReference type="Proteomes" id="UP000187283">
    <property type="component" value="Unassembled WGS sequence"/>
</dbReference>